<dbReference type="KEGG" id="afg:AFULGI_00019940"/>
<dbReference type="PROSITE" id="PS00519">
    <property type="entry name" value="HTH_ASNC_1"/>
    <property type="match status" value="1"/>
</dbReference>
<organism evidence="5 6">
    <name type="scientific">Archaeoglobus fulgidus DSM 8774</name>
    <dbReference type="NCBI Taxonomy" id="1344584"/>
    <lineage>
        <taxon>Archaea</taxon>
        <taxon>Methanobacteriati</taxon>
        <taxon>Methanobacteriota</taxon>
        <taxon>Archaeoglobi</taxon>
        <taxon>Archaeoglobales</taxon>
        <taxon>Archaeoglobaceae</taxon>
        <taxon>Archaeoglobus</taxon>
    </lineage>
</organism>
<dbReference type="InterPro" id="IPR036390">
    <property type="entry name" value="WH_DNA-bd_sf"/>
</dbReference>
<dbReference type="Gene3D" id="1.10.10.10">
    <property type="entry name" value="Winged helix-like DNA-binding domain superfamily/Winged helix DNA-binding domain"/>
    <property type="match status" value="1"/>
</dbReference>
<dbReference type="Proteomes" id="UP000028501">
    <property type="component" value="Chromosome"/>
</dbReference>
<reference evidence="5 6" key="1">
    <citation type="submission" date="2013-07" db="EMBL/GenBank/DDBJ databases">
        <title>Genome of Archaeoglobus fulgidus.</title>
        <authorList>
            <person name="Fiebig A."/>
            <person name="Birkeland N.-K."/>
        </authorList>
    </citation>
    <scope>NUCLEOTIDE SEQUENCE [LARGE SCALE GENOMIC DNA]</scope>
    <source>
        <strain evidence="5 6">DSM 8774</strain>
    </source>
</reference>
<accession>A0A075WHS9</accession>
<dbReference type="PANTHER" id="PTHR43413:SF7">
    <property type="entry name" value="HTH-TYPE TRANSCRIPTIONAL REGULATOR PTR2"/>
    <property type="match status" value="1"/>
</dbReference>
<gene>
    <name evidence="5" type="ORF">AFULGI_00019940</name>
</gene>
<dbReference type="InterPro" id="IPR050684">
    <property type="entry name" value="HTH-Siroheme_Decarb"/>
</dbReference>
<name>A0A075WHS9_ARCFL</name>
<evidence type="ECO:0000313" key="6">
    <source>
        <dbReference type="Proteomes" id="UP000028501"/>
    </source>
</evidence>
<dbReference type="EMBL" id="CP006577">
    <property type="protein sequence ID" value="AIG98744.1"/>
    <property type="molecule type" value="Genomic_DNA"/>
</dbReference>
<dbReference type="HOGENOM" id="CLU_091233_0_0_2"/>
<dbReference type="InterPro" id="IPR019888">
    <property type="entry name" value="Tscrpt_reg_AsnC-like"/>
</dbReference>
<dbReference type="InterPro" id="IPR000485">
    <property type="entry name" value="AsnC-type_HTH_dom"/>
</dbReference>
<sequence length="191" mass="21344">MAKVLDIDEKDRLILELLEKDPEMSQSEIAKVVGLSQPSVGSRIKKLKELGVISHAYGLNIKRSGLYVLKVDVKCKRPSEILNKLSNCPFFLNGLVVAGEKNITILLAGEDLTTLEAIVDKHIRAEPEVYDVEAGIIVRAERDAVMPIKMYIERQKEVPCGDESCTNCDYWKIDLCLGCPVTGHYKGTLWK</sequence>
<keyword evidence="1" id="KW-0805">Transcription regulation</keyword>
<dbReference type="PANTHER" id="PTHR43413">
    <property type="entry name" value="TRANSCRIPTIONAL REGULATOR, ASNC FAMILY"/>
    <property type="match status" value="1"/>
</dbReference>
<dbReference type="AlphaFoldDB" id="A0A075WHS9"/>
<evidence type="ECO:0000313" key="5">
    <source>
        <dbReference type="EMBL" id="AIG98744.1"/>
    </source>
</evidence>
<dbReference type="InterPro" id="IPR019885">
    <property type="entry name" value="Tscrpt_reg_HTH_AsnC-type_CS"/>
</dbReference>
<dbReference type="InterPro" id="IPR011991">
    <property type="entry name" value="ArsR-like_HTH"/>
</dbReference>
<dbReference type="InterPro" id="IPR036388">
    <property type="entry name" value="WH-like_DNA-bd_sf"/>
</dbReference>
<evidence type="ECO:0000256" key="1">
    <source>
        <dbReference type="ARBA" id="ARBA00023015"/>
    </source>
</evidence>
<dbReference type="SUPFAM" id="SSF46785">
    <property type="entry name" value="Winged helix' DNA-binding domain"/>
    <property type="match status" value="1"/>
</dbReference>
<proteinExistence type="predicted"/>
<dbReference type="GeneID" id="24795487"/>
<protein>
    <submittedName>
        <fullName evidence="5">Transcriptional regulator</fullName>
    </submittedName>
</protein>
<keyword evidence="3" id="KW-0804">Transcription</keyword>
<keyword evidence="2" id="KW-0238">DNA-binding</keyword>
<dbReference type="GO" id="GO:0043565">
    <property type="term" value="F:sequence-specific DNA binding"/>
    <property type="evidence" value="ECO:0007669"/>
    <property type="project" value="InterPro"/>
</dbReference>
<evidence type="ECO:0000256" key="3">
    <source>
        <dbReference type="ARBA" id="ARBA00023163"/>
    </source>
</evidence>
<dbReference type="PRINTS" id="PR00033">
    <property type="entry name" value="HTHASNC"/>
</dbReference>
<dbReference type="Pfam" id="PF13412">
    <property type="entry name" value="HTH_24"/>
    <property type="match status" value="1"/>
</dbReference>
<dbReference type="SMART" id="SM00344">
    <property type="entry name" value="HTH_ASNC"/>
    <property type="match status" value="1"/>
</dbReference>
<dbReference type="PROSITE" id="PS50956">
    <property type="entry name" value="HTH_ASNC_2"/>
    <property type="match status" value="1"/>
</dbReference>
<evidence type="ECO:0000256" key="2">
    <source>
        <dbReference type="ARBA" id="ARBA00023125"/>
    </source>
</evidence>
<evidence type="ECO:0000259" key="4">
    <source>
        <dbReference type="PROSITE" id="PS50956"/>
    </source>
</evidence>
<dbReference type="CDD" id="cd00090">
    <property type="entry name" value="HTH_ARSR"/>
    <property type="match status" value="1"/>
</dbReference>
<dbReference type="RefSeq" id="WP_048096069.1">
    <property type="nucleotide sequence ID" value="NZ_CP006577.1"/>
</dbReference>
<feature type="domain" description="HTH asnC-type" evidence="4">
    <location>
        <begin position="7"/>
        <end position="67"/>
    </location>
</feature>